<name>A0ABT4JWG7_9GAMM</name>
<dbReference type="Proteomes" id="UP001149719">
    <property type="component" value="Unassembled WGS sequence"/>
</dbReference>
<dbReference type="InterPro" id="IPR021295">
    <property type="entry name" value="DUF2867"/>
</dbReference>
<keyword evidence="3" id="KW-1185">Reference proteome</keyword>
<sequence>MKNWVGKWLMFVSFGHTIVGLMLFDQVYKAMYLEGVLNSVIDERTAAASWFLLFGFLLFMFALLVDVIEREKAMYLPKKVGVLLFTLTSIGVVLMPLSGFWLVYPAAFFIIFNKRSSNVRAMWKVKSIKVPTDDYLARHRAQGAFRDALIAPLTKGKMTPYEIYLQIFSYLPSWVNGLMSMRNVLVKKLGFDVATEIYDQKKSTDIQIGDKVGFMNIILLTDHEIVGMSEDKHMQLYMSTNVQDGYVTLSTMVNLKTRIGRIYMFIITPFHWVIARTVMRQAVIQKRI</sequence>
<evidence type="ECO:0000313" key="3">
    <source>
        <dbReference type="Proteomes" id="UP001149719"/>
    </source>
</evidence>
<dbReference type="EMBL" id="JAPUBN010000018">
    <property type="protein sequence ID" value="MCZ2722705.1"/>
    <property type="molecule type" value="Genomic_DNA"/>
</dbReference>
<gene>
    <name evidence="2" type="ORF">O1D97_14065</name>
</gene>
<comment type="caution">
    <text evidence="2">The sequence shown here is derived from an EMBL/GenBank/DDBJ whole genome shotgun (WGS) entry which is preliminary data.</text>
</comment>
<feature type="transmembrane region" description="Helical" evidence="1">
    <location>
        <begin position="48"/>
        <end position="68"/>
    </location>
</feature>
<keyword evidence="1" id="KW-0812">Transmembrane</keyword>
<dbReference type="RefSeq" id="WP_269126538.1">
    <property type="nucleotide sequence ID" value="NZ_JAPUBN010000018.1"/>
</dbReference>
<evidence type="ECO:0000313" key="2">
    <source>
        <dbReference type="EMBL" id="MCZ2722705.1"/>
    </source>
</evidence>
<dbReference type="InterPro" id="IPR045590">
    <property type="entry name" value="DUF6463"/>
</dbReference>
<protein>
    <submittedName>
        <fullName evidence="2">DUF6463 family protein</fullName>
    </submittedName>
</protein>
<feature type="transmembrane region" description="Helical" evidence="1">
    <location>
        <begin position="80"/>
        <end position="104"/>
    </location>
</feature>
<keyword evidence="1" id="KW-1133">Transmembrane helix</keyword>
<organism evidence="2 3">
    <name type="scientific">Marinomonas phaeophyticola</name>
    <dbReference type="NCBI Taxonomy" id="3004091"/>
    <lineage>
        <taxon>Bacteria</taxon>
        <taxon>Pseudomonadati</taxon>
        <taxon>Pseudomonadota</taxon>
        <taxon>Gammaproteobacteria</taxon>
        <taxon>Oceanospirillales</taxon>
        <taxon>Oceanospirillaceae</taxon>
        <taxon>Marinomonas</taxon>
    </lineage>
</organism>
<evidence type="ECO:0000256" key="1">
    <source>
        <dbReference type="SAM" id="Phobius"/>
    </source>
</evidence>
<proteinExistence type="predicted"/>
<accession>A0ABT4JWG7</accession>
<dbReference type="Pfam" id="PF11066">
    <property type="entry name" value="DUF2867"/>
    <property type="match status" value="1"/>
</dbReference>
<reference evidence="2" key="1">
    <citation type="submission" date="2022-12" db="EMBL/GenBank/DDBJ databases">
        <title>Marinomonas 15G1-11 sp. nov, isolated from marine algae.</title>
        <authorList>
            <person name="Butt M."/>
            <person name="Choi D.G."/>
            <person name="Kim J.M."/>
            <person name="Lee J.K."/>
            <person name="Baek J.H."/>
            <person name="Jeon C.O."/>
        </authorList>
    </citation>
    <scope>NUCLEOTIDE SEQUENCE</scope>
    <source>
        <strain evidence="2">15G1-11</strain>
    </source>
</reference>
<keyword evidence="1" id="KW-0472">Membrane</keyword>
<feature type="transmembrane region" description="Helical" evidence="1">
    <location>
        <begin position="7"/>
        <end position="28"/>
    </location>
</feature>
<dbReference type="Pfam" id="PF20064">
    <property type="entry name" value="DUF6463"/>
    <property type="match status" value="1"/>
</dbReference>